<name>A0A6L7GA65_9RHOB</name>
<dbReference type="GO" id="GO:0046872">
    <property type="term" value="F:metal ion binding"/>
    <property type="evidence" value="ECO:0007669"/>
    <property type="project" value="InterPro"/>
</dbReference>
<gene>
    <name evidence="2" type="ORF">GR170_22355</name>
</gene>
<comment type="caution">
    <text evidence="2">The sequence shown here is derived from an EMBL/GenBank/DDBJ whole genome shotgun (WGS) entry which is preliminary data.</text>
</comment>
<dbReference type="InterPro" id="IPR006121">
    <property type="entry name" value="HMA_dom"/>
</dbReference>
<dbReference type="CDD" id="cd00371">
    <property type="entry name" value="HMA"/>
    <property type="match status" value="1"/>
</dbReference>
<accession>A0A6L7GA65</accession>
<feature type="domain" description="HMA" evidence="1">
    <location>
        <begin position="1"/>
        <end position="62"/>
    </location>
</feature>
<dbReference type="Gene3D" id="3.30.70.100">
    <property type="match status" value="1"/>
</dbReference>
<dbReference type="SUPFAM" id="SSF55008">
    <property type="entry name" value="HMA, heavy metal-associated domain"/>
    <property type="match status" value="1"/>
</dbReference>
<evidence type="ECO:0000313" key="2">
    <source>
        <dbReference type="EMBL" id="MXN20582.1"/>
    </source>
</evidence>
<evidence type="ECO:0000313" key="3">
    <source>
        <dbReference type="Proteomes" id="UP000477911"/>
    </source>
</evidence>
<sequence>MDFKVPEMSCGHCTSAIEKAIKAADPAAAVSCDLTEHVVSVKSQLATGALSAAIKDAGYDSQPLSA</sequence>
<dbReference type="Proteomes" id="UP000477911">
    <property type="component" value="Unassembled WGS sequence"/>
</dbReference>
<dbReference type="RefSeq" id="WP_160896706.1">
    <property type="nucleotide sequence ID" value="NZ_WUMU01000031.1"/>
</dbReference>
<proteinExistence type="predicted"/>
<dbReference type="AlphaFoldDB" id="A0A6L7GA65"/>
<dbReference type="PROSITE" id="PS50846">
    <property type="entry name" value="HMA_2"/>
    <property type="match status" value="1"/>
</dbReference>
<reference evidence="2 3" key="1">
    <citation type="submission" date="2019-12" db="EMBL/GenBank/DDBJ databases">
        <authorList>
            <person name="Li M."/>
        </authorList>
    </citation>
    <scope>NUCLEOTIDE SEQUENCE [LARGE SCALE GENOMIC DNA]</scope>
    <source>
        <strain evidence="2 3">GBMRC 2024</strain>
    </source>
</reference>
<dbReference type="InterPro" id="IPR036163">
    <property type="entry name" value="HMA_dom_sf"/>
</dbReference>
<evidence type="ECO:0000259" key="1">
    <source>
        <dbReference type="PROSITE" id="PS50846"/>
    </source>
</evidence>
<protein>
    <submittedName>
        <fullName evidence="2">Copper chaperone</fullName>
    </submittedName>
</protein>
<organism evidence="2 3">
    <name type="scientific">Pseudooceanicola albus</name>
    <dbReference type="NCBI Taxonomy" id="2692189"/>
    <lineage>
        <taxon>Bacteria</taxon>
        <taxon>Pseudomonadati</taxon>
        <taxon>Pseudomonadota</taxon>
        <taxon>Alphaproteobacteria</taxon>
        <taxon>Rhodobacterales</taxon>
        <taxon>Paracoccaceae</taxon>
        <taxon>Pseudooceanicola</taxon>
    </lineage>
</organism>
<dbReference type="EMBL" id="WUMU01000031">
    <property type="protein sequence ID" value="MXN20582.1"/>
    <property type="molecule type" value="Genomic_DNA"/>
</dbReference>
<dbReference type="Pfam" id="PF00403">
    <property type="entry name" value="HMA"/>
    <property type="match status" value="1"/>
</dbReference>
<keyword evidence="3" id="KW-1185">Reference proteome</keyword>